<gene>
    <name evidence="1" type="ORF">M404DRAFT_137208</name>
</gene>
<proteinExistence type="predicted"/>
<evidence type="ECO:0000313" key="2">
    <source>
        <dbReference type="Proteomes" id="UP000054217"/>
    </source>
</evidence>
<dbReference type="EMBL" id="KN831961">
    <property type="protein sequence ID" value="KIO07167.1"/>
    <property type="molecule type" value="Genomic_DNA"/>
</dbReference>
<keyword evidence="2" id="KW-1185">Reference proteome</keyword>
<evidence type="ECO:0000313" key="1">
    <source>
        <dbReference type="EMBL" id="KIO07167.1"/>
    </source>
</evidence>
<dbReference type="HOGENOM" id="CLU_162845_0_0_1"/>
<name>A0A0C3KC07_PISTI</name>
<feature type="non-terminal residue" evidence="1">
    <location>
        <position position="1"/>
    </location>
</feature>
<dbReference type="InParanoid" id="A0A0C3KC07"/>
<accession>A0A0C3KC07</accession>
<dbReference type="Proteomes" id="UP000054217">
    <property type="component" value="Unassembled WGS sequence"/>
</dbReference>
<dbReference type="OrthoDB" id="3178701at2759"/>
<reference evidence="2" key="2">
    <citation type="submission" date="2015-01" db="EMBL/GenBank/DDBJ databases">
        <title>Evolutionary Origins and Diversification of the Mycorrhizal Mutualists.</title>
        <authorList>
            <consortium name="DOE Joint Genome Institute"/>
            <consortium name="Mycorrhizal Genomics Consortium"/>
            <person name="Kohler A."/>
            <person name="Kuo A."/>
            <person name="Nagy L.G."/>
            <person name="Floudas D."/>
            <person name="Copeland A."/>
            <person name="Barry K.W."/>
            <person name="Cichocki N."/>
            <person name="Veneault-Fourrey C."/>
            <person name="LaButti K."/>
            <person name="Lindquist E.A."/>
            <person name="Lipzen A."/>
            <person name="Lundell T."/>
            <person name="Morin E."/>
            <person name="Murat C."/>
            <person name="Riley R."/>
            <person name="Ohm R."/>
            <person name="Sun H."/>
            <person name="Tunlid A."/>
            <person name="Henrissat B."/>
            <person name="Grigoriev I.V."/>
            <person name="Hibbett D.S."/>
            <person name="Martin F."/>
        </authorList>
    </citation>
    <scope>NUCLEOTIDE SEQUENCE [LARGE SCALE GENOMIC DNA]</scope>
    <source>
        <strain evidence="2">Marx 270</strain>
    </source>
</reference>
<sequence>ITYATIPLPMSPLFLEATESTDALDESDLLKWEREPLYMHAEPDPTLEEQKFMCNLVDVMLRQHARLLGEADTH</sequence>
<reference evidence="1 2" key="1">
    <citation type="submission" date="2014-04" db="EMBL/GenBank/DDBJ databases">
        <authorList>
            <consortium name="DOE Joint Genome Institute"/>
            <person name="Kuo A."/>
            <person name="Kohler A."/>
            <person name="Costa M.D."/>
            <person name="Nagy L.G."/>
            <person name="Floudas D."/>
            <person name="Copeland A."/>
            <person name="Barry K.W."/>
            <person name="Cichocki N."/>
            <person name="Veneault-Fourrey C."/>
            <person name="LaButti K."/>
            <person name="Lindquist E.A."/>
            <person name="Lipzen A."/>
            <person name="Lundell T."/>
            <person name="Morin E."/>
            <person name="Murat C."/>
            <person name="Sun H."/>
            <person name="Tunlid A."/>
            <person name="Henrissat B."/>
            <person name="Grigoriev I.V."/>
            <person name="Hibbett D.S."/>
            <person name="Martin F."/>
            <person name="Nordberg H.P."/>
            <person name="Cantor M.N."/>
            <person name="Hua S.X."/>
        </authorList>
    </citation>
    <scope>NUCLEOTIDE SEQUENCE [LARGE SCALE GENOMIC DNA]</scope>
    <source>
        <strain evidence="1 2">Marx 270</strain>
    </source>
</reference>
<protein>
    <submittedName>
        <fullName evidence="1">Uncharacterized protein</fullName>
    </submittedName>
</protein>
<dbReference type="AlphaFoldDB" id="A0A0C3KC07"/>
<organism evidence="1 2">
    <name type="scientific">Pisolithus tinctorius Marx 270</name>
    <dbReference type="NCBI Taxonomy" id="870435"/>
    <lineage>
        <taxon>Eukaryota</taxon>
        <taxon>Fungi</taxon>
        <taxon>Dikarya</taxon>
        <taxon>Basidiomycota</taxon>
        <taxon>Agaricomycotina</taxon>
        <taxon>Agaricomycetes</taxon>
        <taxon>Agaricomycetidae</taxon>
        <taxon>Boletales</taxon>
        <taxon>Sclerodermatineae</taxon>
        <taxon>Pisolithaceae</taxon>
        <taxon>Pisolithus</taxon>
    </lineage>
</organism>